<keyword evidence="4" id="KW-0554">One-carbon metabolism</keyword>
<comment type="function">
    <text evidence="4">Catalyzes the reversible interconversion of serine and glycine with tetrahydrofolate (THF) serving as the one-carbon carrier. This reaction serves as the major source of one-carbon groups required for the biosynthesis of purines, thymidylate, methionine, and other important biomolecules. Also exhibits THF-independent aldolase activity toward beta-hydroxyamino acids, producing glycine and aldehydes, via a retro-aldol mechanism.</text>
</comment>
<dbReference type="InterPro" id="IPR015424">
    <property type="entry name" value="PyrdxlP-dep_Trfase"/>
</dbReference>
<dbReference type="Gene3D" id="3.90.1150.10">
    <property type="entry name" value="Aspartate Aminotransferase, domain 1"/>
    <property type="match status" value="1"/>
</dbReference>
<evidence type="ECO:0000256" key="4">
    <source>
        <dbReference type="HAMAP-Rule" id="MF_00051"/>
    </source>
</evidence>
<dbReference type="Proteomes" id="UP001595699">
    <property type="component" value="Unassembled WGS sequence"/>
</dbReference>
<dbReference type="RefSeq" id="WP_205119628.1">
    <property type="nucleotide sequence ID" value="NZ_JAFBCM010000001.1"/>
</dbReference>
<dbReference type="SUPFAM" id="SSF53383">
    <property type="entry name" value="PLP-dependent transferases"/>
    <property type="match status" value="1"/>
</dbReference>
<name>A0ABV7YES8_9ACTN</name>
<comment type="caution">
    <text evidence="4">Lacks conserved residue(s) required for the propagation of feature annotation.</text>
</comment>
<feature type="site" description="Plays an important role in substrate specificity" evidence="4">
    <location>
        <position position="230"/>
    </location>
</feature>
<comment type="cofactor">
    <cofactor evidence="1 4">
        <name>pyridoxal 5'-phosphate</name>
        <dbReference type="ChEBI" id="CHEBI:597326"/>
    </cofactor>
</comment>
<dbReference type="InterPro" id="IPR015421">
    <property type="entry name" value="PyrdxlP-dep_Trfase_major"/>
</dbReference>
<dbReference type="EC" id="2.1.2.1" evidence="4"/>
<reference evidence="7" key="1">
    <citation type="journal article" date="2019" name="Int. J. Syst. Evol. Microbiol.">
        <title>The Global Catalogue of Microorganisms (GCM) 10K type strain sequencing project: providing services to taxonomists for standard genome sequencing and annotation.</title>
        <authorList>
            <consortium name="The Broad Institute Genomics Platform"/>
            <consortium name="The Broad Institute Genome Sequencing Center for Infectious Disease"/>
            <person name="Wu L."/>
            <person name="Ma J."/>
        </authorList>
    </citation>
    <scope>NUCLEOTIDE SEQUENCE [LARGE SCALE GENOMIC DNA]</scope>
    <source>
        <strain evidence="7">CGMCC 4.7241</strain>
    </source>
</reference>
<gene>
    <name evidence="4 6" type="primary">glyA</name>
    <name evidence="6" type="ORF">ACFOUW_20900</name>
</gene>
<dbReference type="PANTHER" id="PTHR11680:SF35">
    <property type="entry name" value="SERINE HYDROXYMETHYLTRANSFERASE 1"/>
    <property type="match status" value="1"/>
</dbReference>
<evidence type="ECO:0000256" key="2">
    <source>
        <dbReference type="ARBA" id="ARBA00006376"/>
    </source>
</evidence>
<evidence type="ECO:0000256" key="3">
    <source>
        <dbReference type="ARBA" id="ARBA00022898"/>
    </source>
</evidence>
<dbReference type="NCBIfam" id="NF000586">
    <property type="entry name" value="PRK00011.1"/>
    <property type="match status" value="1"/>
</dbReference>
<comment type="caution">
    <text evidence="6">The sequence shown here is derived from an EMBL/GenBank/DDBJ whole genome shotgun (WGS) entry which is preliminary data.</text>
</comment>
<evidence type="ECO:0000259" key="5">
    <source>
        <dbReference type="Pfam" id="PF00464"/>
    </source>
</evidence>
<keyword evidence="4 6" id="KW-0808">Transferase</keyword>
<dbReference type="GO" id="GO:0004372">
    <property type="term" value="F:glycine hydroxymethyltransferase activity"/>
    <property type="evidence" value="ECO:0007669"/>
    <property type="project" value="UniProtKB-EC"/>
</dbReference>
<organism evidence="6 7">
    <name type="scientific">Tenggerimyces flavus</name>
    <dbReference type="NCBI Taxonomy" id="1708749"/>
    <lineage>
        <taxon>Bacteria</taxon>
        <taxon>Bacillati</taxon>
        <taxon>Actinomycetota</taxon>
        <taxon>Actinomycetes</taxon>
        <taxon>Propionibacteriales</taxon>
        <taxon>Nocardioidaceae</taxon>
        <taxon>Tenggerimyces</taxon>
    </lineage>
</organism>
<feature type="binding site" evidence="4">
    <location>
        <position position="122"/>
    </location>
    <ligand>
        <name>(6S)-5,6,7,8-tetrahydrofolate</name>
        <dbReference type="ChEBI" id="CHEBI:57453"/>
    </ligand>
</feature>
<dbReference type="InterPro" id="IPR039429">
    <property type="entry name" value="SHMT-like_dom"/>
</dbReference>
<accession>A0ABV7YES8</accession>
<comment type="similarity">
    <text evidence="2 4">Belongs to the SHMT family.</text>
</comment>
<comment type="pathway">
    <text evidence="4">One-carbon metabolism; tetrahydrofolate interconversion.</text>
</comment>
<dbReference type="PIRSF" id="PIRSF000412">
    <property type="entry name" value="SHMT"/>
    <property type="match status" value="1"/>
</dbReference>
<comment type="pathway">
    <text evidence="4">Amino-acid biosynthesis; glycine biosynthesis; glycine from L-serine: step 1/1.</text>
</comment>
<comment type="catalytic activity">
    <reaction evidence="4">
        <text>(6R)-5,10-methylene-5,6,7,8-tetrahydrofolate + glycine + H2O = (6S)-5,6,7,8-tetrahydrofolate + L-serine</text>
        <dbReference type="Rhea" id="RHEA:15481"/>
        <dbReference type="ChEBI" id="CHEBI:15377"/>
        <dbReference type="ChEBI" id="CHEBI:15636"/>
        <dbReference type="ChEBI" id="CHEBI:33384"/>
        <dbReference type="ChEBI" id="CHEBI:57305"/>
        <dbReference type="ChEBI" id="CHEBI:57453"/>
        <dbReference type="EC" id="2.1.2.1"/>
    </reaction>
</comment>
<proteinExistence type="inferred from homology"/>
<evidence type="ECO:0000313" key="7">
    <source>
        <dbReference type="Proteomes" id="UP001595699"/>
    </source>
</evidence>
<comment type="subunit">
    <text evidence="4">Homodimer.</text>
</comment>
<evidence type="ECO:0000256" key="1">
    <source>
        <dbReference type="ARBA" id="ARBA00001933"/>
    </source>
</evidence>
<dbReference type="Gene3D" id="3.40.640.10">
    <property type="entry name" value="Type I PLP-dependent aspartate aminotransferase-like (Major domain)"/>
    <property type="match status" value="1"/>
</dbReference>
<evidence type="ECO:0000313" key="6">
    <source>
        <dbReference type="EMBL" id="MFC3763309.1"/>
    </source>
</evidence>
<dbReference type="PANTHER" id="PTHR11680">
    <property type="entry name" value="SERINE HYDROXYMETHYLTRANSFERASE"/>
    <property type="match status" value="1"/>
</dbReference>
<dbReference type="InterPro" id="IPR001085">
    <property type="entry name" value="Ser_HO-MeTrfase"/>
</dbReference>
<keyword evidence="7" id="KW-1185">Reference proteome</keyword>
<dbReference type="CDD" id="cd00378">
    <property type="entry name" value="SHMT"/>
    <property type="match status" value="1"/>
</dbReference>
<dbReference type="EMBL" id="JBHRZH010000017">
    <property type="protein sequence ID" value="MFC3763309.1"/>
    <property type="molecule type" value="Genomic_DNA"/>
</dbReference>
<comment type="subcellular location">
    <subcellularLocation>
        <location evidence="4">Cytoplasm</location>
    </subcellularLocation>
</comment>
<dbReference type="InterPro" id="IPR049943">
    <property type="entry name" value="Ser_HO-MeTrfase-like"/>
</dbReference>
<protein>
    <recommendedName>
        <fullName evidence="4">Serine hydroxymethyltransferase</fullName>
        <shortName evidence="4">SHMT</shortName>
        <shortName evidence="4">Serine methylase</shortName>
        <ecNumber evidence="4">2.1.2.1</ecNumber>
    </recommendedName>
</protein>
<dbReference type="Pfam" id="PF00464">
    <property type="entry name" value="SHMT"/>
    <property type="match status" value="1"/>
</dbReference>
<keyword evidence="4" id="KW-0963">Cytoplasm</keyword>
<keyword evidence="3 4" id="KW-0663">Pyridoxal phosphate</keyword>
<feature type="binding site" evidence="4">
    <location>
        <begin position="126"/>
        <end position="128"/>
    </location>
    <ligand>
        <name>(6S)-5,6,7,8-tetrahydrofolate</name>
        <dbReference type="ChEBI" id="CHEBI:57453"/>
    </ligand>
</feature>
<sequence>MTLDLMAKLADSDPKIAELVEAEGRRQFEKIRLIPSENYVSRAVLEATGTVLTNKYSEGYAGRRYYEGQQLIDQVETLAIDRVKSLFGVEHVNVQPYSGSPANLAIYLAFLQPGDTVMGMALPMGGHLTHGWSVSATGKWFRSVQYEVVRETGRVDMDAVRELALKERPKLIFCGGTAIPRTIDFEAFASIAAEVDALLAADIAHIAGLVAGGAHPSPVGHAPVISTTTHKTLRGPRGAMLMSDADHAKALDRAVFPGLQGGPHNHTTAAIAVAAAEAATEEFKTYAHQIVANAKALADALNARGFSLVSGGTDNHLILVDLTSKDIAGKPAAKALDRAGIELNYNTVPYDTRKPFDPSGIRIGTPAVTTRGMAPEHMPQIAAWMDDAVEAAKKDDGDALDRIGAEVREFTKAFPIPGWSA</sequence>
<dbReference type="InterPro" id="IPR015422">
    <property type="entry name" value="PyrdxlP-dep_Trfase_small"/>
</dbReference>
<feature type="modified residue" description="N6-(pyridoxal phosphate)lysine" evidence="4">
    <location>
        <position position="231"/>
    </location>
</feature>
<dbReference type="HAMAP" id="MF_00051">
    <property type="entry name" value="SHMT"/>
    <property type="match status" value="1"/>
</dbReference>
<feature type="domain" description="Serine hydroxymethyltransferase-like" evidence="5">
    <location>
        <begin position="9"/>
        <end position="385"/>
    </location>
</feature>
<keyword evidence="4" id="KW-0028">Amino-acid biosynthesis</keyword>